<dbReference type="AlphaFoldDB" id="A0A010QAE0"/>
<dbReference type="Proteomes" id="UP000020467">
    <property type="component" value="Unassembled WGS sequence"/>
</dbReference>
<evidence type="ECO:0008006" key="3">
    <source>
        <dbReference type="Google" id="ProtNLM"/>
    </source>
</evidence>
<dbReference type="OrthoDB" id="4802432at2759"/>
<organism evidence="1 2">
    <name type="scientific">Colletotrichum fioriniae PJ7</name>
    <dbReference type="NCBI Taxonomy" id="1445577"/>
    <lineage>
        <taxon>Eukaryota</taxon>
        <taxon>Fungi</taxon>
        <taxon>Dikarya</taxon>
        <taxon>Ascomycota</taxon>
        <taxon>Pezizomycotina</taxon>
        <taxon>Sordariomycetes</taxon>
        <taxon>Hypocreomycetidae</taxon>
        <taxon>Glomerellales</taxon>
        <taxon>Glomerellaceae</taxon>
        <taxon>Colletotrichum</taxon>
        <taxon>Colletotrichum acutatum species complex</taxon>
    </lineage>
</organism>
<evidence type="ECO:0000313" key="1">
    <source>
        <dbReference type="EMBL" id="EXF76822.1"/>
    </source>
</evidence>
<name>A0A010QAE0_9PEZI</name>
<dbReference type="KEGG" id="cfj:CFIO01_05116"/>
<accession>A0A010QAE0</accession>
<gene>
    <name evidence="1" type="ORF">CFIO01_05116</name>
</gene>
<comment type="caution">
    <text evidence="1">The sequence shown here is derived from an EMBL/GenBank/DDBJ whole genome shotgun (WGS) entry which is preliminary data.</text>
</comment>
<dbReference type="HOGENOM" id="CLU_1547425_0_0_1"/>
<dbReference type="EMBL" id="JARH01000792">
    <property type="protein sequence ID" value="EXF76822.1"/>
    <property type="molecule type" value="Genomic_DNA"/>
</dbReference>
<proteinExistence type="predicted"/>
<dbReference type="eggNOG" id="ENOG502SM97">
    <property type="taxonomic scope" value="Eukaryota"/>
</dbReference>
<keyword evidence="2" id="KW-1185">Reference proteome</keyword>
<protein>
    <recommendedName>
        <fullName evidence="3">F-box domain-containing protein</fullName>
    </recommendedName>
</protein>
<reference evidence="1 2" key="1">
    <citation type="submission" date="2014-02" db="EMBL/GenBank/DDBJ databases">
        <title>The genome sequence of Colletotrichum fioriniae PJ7.</title>
        <authorList>
            <person name="Baroncelli R."/>
            <person name="Thon M.R."/>
        </authorList>
    </citation>
    <scope>NUCLEOTIDE SEQUENCE [LARGE SCALE GENOMIC DNA]</scope>
    <source>
        <strain evidence="1 2">PJ7</strain>
    </source>
</reference>
<evidence type="ECO:0000313" key="2">
    <source>
        <dbReference type="Proteomes" id="UP000020467"/>
    </source>
</evidence>
<sequence length="173" mass="20275">MSSALLDDEKQWDSKWDNLPREIRLLILQEVMEDGCPLAPLATVSRKWQTAMERHHFARIRLTPSRLTTHFRAISQRNRILVGYIWFCLGLDEYDCTTDKCPITASFQDLFSILRNWEPHGDLTHDISLYSPSDSKHWFLYLTFLPDTPSNIPDNHIVDKAMAHRDYHNPEHG</sequence>